<name>A0A0F9KSY7_9ZZZZ</name>
<sequence length="119" mass="13811">MAKHNWCIPMGRIKMREILAREFYGDGIGDLYIKLKEHEEKVGVPLAVDKLDNLAINIYMYEYYRGKYLPRADYVPKTKPPALVVNKASMIAQMSGWSAKATLAHYRHNRQLRMLALNQ</sequence>
<dbReference type="EMBL" id="LAZR01007510">
    <property type="protein sequence ID" value="KKM84803.1"/>
    <property type="molecule type" value="Genomic_DNA"/>
</dbReference>
<organism evidence="1">
    <name type="scientific">marine sediment metagenome</name>
    <dbReference type="NCBI Taxonomy" id="412755"/>
    <lineage>
        <taxon>unclassified sequences</taxon>
        <taxon>metagenomes</taxon>
        <taxon>ecological metagenomes</taxon>
    </lineage>
</organism>
<evidence type="ECO:0000313" key="1">
    <source>
        <dbReference type="EMBL" id="KKM84803.1"/>
    </source>
</evidence>
<reference evidence="1" key="1">
    <citation type="journal article" date="2015" name="Nature">
        <title>Complex archaea that bridge the gap between prokaryotes and eukaryotes.</title>
        <authorList>
            <person name="Spang A."/>
            <person name="Saw J.H."/>
            <person name="Jorgensen S.L."/>
            <person name="Zaremba-Niedzwiedzka K."/>
            <person name="Martijn J."/>
            <person name="Lind A.E."/>
            <person name="van Eijk R."/>
            <person name="Schleper C."/>
            <person name="Guy L."/>
            <person name="Ettema T.J."/>
        </authorList>
    </citation>
    <scope>NUCLEOTIDE SEQUENCE</scope>
</reference>
<protein>
    <submittedName>
        <fullName evidence="1">Uncharacterized protein</fullName>
    </submittedName>
</protein>
<proteinExistence type="predicted"/>
<comment type="caution">
    <text evidence="1">The sequence shown here is derived from an EMBL/GenBank/DDBJ whole genome shotgun (WGS) entry which is preliminary data.</text>
</comment>
<accession>A0A0F9KSY7</accession>
<dbReference type="AlphaFoldDB" id="A0A0F9KSY7"/>
<gene>
    <name evidence="1" type="ORF">LCGC14_1295440</name>
</gene>